<dbReference type="InterPro" id="IPR001585">
    <property type="entry name" value="TAL/FSA"/>
</dbReference>
<evidence type="ECO:0000256" key="3">
    <source>
        <dbReference type="ARBA" id="ARBA00012169"/>
    </source>
</evidence>
<feature type="domain" description="PI3K/PI4K catalytic" evidence="9">
    <location>
        <begin position="1673"/>
        <end position="1923"/>
    </location>
</feature>
<evidence type="ECO:0000256" key="6">
    <source>
        <dbReference type="ARBA" id="ARBA00022777"/>
    </source>
</evidence>
<keyword evidence="6 11" id="KW-0418">Kinase</keyword>
<dbReference type="SMART" id="SM00146">
    <property type="entry name" value="PI3Kc"/>
    <property type="match status" value="1"/>
</dbReference>
<evidence type="ECO:0000256" key="2">
    <source>
        <dbReference type="ARBA" id="ARBA00006209"/>
    </source>
</evidence>
<dbReference type="OMA" id="MSQRDEN"/>
<comment type="catalytic activity">
    <reaction evidence="1">
        <text>a 1,2-diacyl-sn-glycero-3-phospho-(1D-myo-inositol) + ATP = a 1,2-diacyl-sn-glycero-3-phospho-(1D-myo-inositol 4-phosphate) + ADP + H(+)</text>
        <dbReference type="Rhea" id="RHEA:19877"/>
        <dbReference type="ChEBI" id="CHEBI:15378"/>
        <dbReference type="ChEBI" id="CHEBI:30616"/>
        <dbReference type="ChEBI" id="CHEBI:57880"/>
        <dbReference type="ChEBI" id="CHEBI:58178"/>
        <dbReference type="ChEBI" id="CHEBI:456216"/>
        <dbReference type="EC" id="2.7.1.67"/>
    </reaction>
</comment>
<dbReference type="GO" id="GO:0005524">
    <property type="term" value="F:ATP binding"/>
    <property type="evidence" value="ECO:0007669"/>
    <property type="project" value="UniProtKB-KW"/>
</dbReference>
<dbReference type="InterPro" id="IPR036940">
    <property type="entry name" value="PI3/4_kinase_cat_sf"/>
</dbReference>
<dbReference type="SUPFAM" id="SSF56112">
    <property type="entry name" value="Protein kinase-like (PK-like)"/>
    <property type="match status" value="1"/>
</dbReference>
<dbReference type="InterPro" id="IPR001263">
    <property type="entry name" value="PI3K_accessory_dom"/>
</dbReference>
<evidence type="ECO:0000313" key="11">
    <source>
        <dbReference type="EMBL" id="CCA68456.1"/>
    </source>
</evidence>
<dbReference type="PROSITE" id="PS50290">
    <property type="entry name" value="PI3_4_KINASE_3"/>
    <property type="match status" value="1"/>
</dbReference>
<evidence type="ECO:0000256" key="7">
    <source>
        <dbReference type="ARBA" id="ARBA00022840"/>
    </source>
</evidence>
<evidence type="ECO:0000256" key="5">
    <source>
        <dbReference type="ARBA" id="ARBA00022741"/>
    </source>
</evidence>
<dbReference type="GO" id="GO:0005886">
    <property type="term" value="C:plasma membrane"/>
    <property type="evidence" value="ECO:0007669"/>
    <property type="project" value="TreeGrafter"/>
</dbReference>
<dbReference type="InterPro" id="IPR013785">
    <property type="entry name" value="Aldolase_TIM"/>
</dbReference>
<gene>
    <name evidence="11" type="ORF">PIIN_02320</name>
</gene>
<dbReference type="FunFam" id="3.30.1010.10:FF:000014">
    <property type="entry name" value="Phosphatidylinositol 4-kinase STT4"/>
    <property type="match status" value="1"/>
</dbReference>
<evidence type="ECO:0000256" key="4">
    <source>
        <dbReference type="ARBA" id="ARBA00022679"/>
    </source>
</evidence>
<name>G4TAX2_SERID</name>
<dbReference type="GO" id="GO:0005975">
    <property type="term" value="P:carbohydrate metabolic process"/>
    <property type="evidence" value="ECO:0007669"/>
    <property type="project" value="InterPro"/>
</dbReference>
<dbReference type="InterPro" id="IPR042236">
    <property type="entry name" value="PI3K_accessory_sf"/>
</dbReference>
<dbReference type="GO" id="GO:0005737">
    <property type="term" value="C:cytoplasm"/>
    <property type="evidence" value="ECO:0007669"/>
    <property type="project" value="TreeGrafter"/>
</dbReference>
<dbReference type="SUPFAM" id="SSF51569">
    <property type="entry name" value="Aldolase"/>
    <property type="match status" value="1"/>
</dbReference>
<dbReference type="FunFam" id="1.25.40.70:FF:000011">
    <property type="entry name" value="Phosphatidylinositol 4-kinase alpha"/>
    <property type="match status" value="1"/>
</dbReference>
<comment type="similarity">
    <text evidence="2">Belongs to the PI3/PI4-kinase family. Type III PI4K subfamily.</text>
</comment>
<dbReference type="Gene3D" id="1.25.40.70">
    <property type="entry name" value="Phosphatidylinositol 3-kinase, accessory domain (PIK)"/>
    <property type="match status" value="1"/>
</dbReference>
<dbReference type="PROSITE" id="PS00916">
    <property type="entry name" value="PI3_4_KINASE_2"/>
    <property type="match status" value="1"/>
</dbReference>
<feature type="domain" description="PIK helical" evidence="10">
    <location>
        <begin position="1384"/>
        <end position="1568"/>
    </location>
</feature>
<dbReference type="SUPFAM" id="SSF48371">
    <property type="entry name" value="ARM repeat"/>
    <property type="match status" value="2"/>
</dbReference>
<dbReference type="InParanoid" id="G4TAX2"/>
<dbReference type="InterPro" id="IPR000403">
    <property type="entry name" value="PI3/4_kinase_cat_dom"/>
</dbReference>
<reference evidence="11 12" key="1">
    <citation type="journal article" date="2011" name="PLoS Pathog.">
        <title>Endophytic Life Strategies Decoded by Genome and Transcriptome Analyses of the Mutualistic Root Symbiont Piriformospora indica.</title>
        <authorList>
            <person name="Zuccaro A."/>
            <person name="Lahrmann U."/>
            <person name="Guldener U."/>
            <person name="Langen G."/>
            <person name="Pfiffi S."/>
            <person name="Biedenkopf D."/>
            <person name="Wong P."/>
            <person name="Samans B."/>
            <person name="Grimm C."/>
            <person name="Basiewicz M."/>
            <person name="Murat C."/>
            <person name="Martin F."/>
            <person name="Kogel K.H."/>
        </authorList>
    </citation>
    <scope>NUCLEOTIDE SEQUENCE [LARGE SCALE GENOMIC DNA]</scope>
    <source>
        <strain evidence="11 12">DSM 11827</strain>
    </source>
</reference>
<accession>G4TAX2</accession>
<sequence>MDSLDFNLHTLILKDLAANISQADDPTVLDAGLNLLGSRVEVRASQEVDQYASEDTSAGRVSLSMARVHCHIAFGEMAQNLPLGHLESAIPVLLDILRDIPFVDFDQSLAWSDWALPDQLVYSTVTALLRLAEKSEGSKQRIVAAIIKLASQIVSQMQGDSLIAIVTQTYPAFHGLYRAIISTSFHWTTAHWLSLSDVISKLLEEEVIDRLNNLLSNVVELDDPNSHLPQTVLARYVGKERPLSGYFAVCCVMEMQWTVLAQTLIQPSDAKEGHCVTVQDIGEDAAAANAAWNVLVSRKVAISEHYSADIVSGLNRAQSRAMECFTDLLAQMGELEGEPSMDTYAWETMAECLKIASVCSAALQTLDSNLHSRLKLLLSDTSPVYDPFVQEAALEATTMLLRNFKSIAPGMIGHLRRFIATPLSIFQIEFASEQQMPLVLLATAKCLALCIQLSPGEDLIMSTMYSLLNYIAASSKTSDGTKPIGTSPYMNDDDPAVNTYVETGLRSFTEEEKRLVSISTVCVVSTLALEFKVEEVTRLTISMLLQYLRTAEVSVESAIAWNLVPLALVAPQPSFVDIIRAFCNINRAEANRSLNSMVLAAQTRLAQSIKLRSAFYDVYLAEILTLFADKGIAIQTASGSHPDKVEAAQMEELCSLLLPLDALLSHADFHPHVNALPTLVTKFRNLWLLCVLFGFTSTHNKPPCMNEWHAHALMRIAEKTPPIVLEDAHEFMSAELEYNPVLRQDYLLGVLQQHRTTLASYIPLKQAEIRYLLPAHVIFLLSFHDLESIRSARGYPSSMPTYFLNKDVNMRENLISCMDSVAEKIMRSSISELSSQIVEHSLPVSMSEEMQKLLVAACHRINKVRDVAAKYLHRLITSFPSLMCDAPLVCAILEVLTLLRRACEGEFTDEYNPQHEFKSTRSNILLELTGSYTVRNEILGQLYRNAVNWLSLGINRAPVEVQATLQKYLAHYETVLLPETVEMGASLALQFACKIPPSERKIASTSGPNPWTPDRSKVLASQLSAKERFAGEASGVRLVNHEANSLHLLSPPFASLEQLKALHLKLKQTAHEIREKVSDMKLPDFKRLLFRAAAALISSQNVHYELLHELAHLPFVAFSPSSIAVGVEAWTWLIGERPDMEIALMTEIDAGWAETIKRGKGVFSKSMNFKDPFEHPIEYTPTDKASIDRVMYSGQRLLSPHNQLLRMLLSRFQSVRYRRSGLMLVLLRLVLRSTKAHKLFSTNAMAREGRFSFLIFGFEALKSSKMDLYSEIRLRDGLYDTAFSWFATRPQWTFGASRVQLDADIKVLNEFMESLQSDIVRGSTIVTSYDGRRSAEGKFGSDYLTRLKTHNLLLRLLVENEIYRLTVWGNPSNEPKRGMDHLSSVERGISEATWVKVVQTAWEVNPAVAVQMAERFKPAQGEVTRLIKAHPERVLHVPEALQYLLGNRLDHNVRKSLKILHLWDPVPPVVAVTYFSPAYGNDSIILQYAHRVLEQHPVELTFFFVPQVVQALRYDALGYVERFIFETAKISQLFCHQIIWNMQANCYKDDAGEIEDAMKPMLDRMTGMMVQSLSGEAREFYDREFGFFKEVTSISGKLKPYIRREKSEKKAKIDEEMAKIKVEVGVYLPSNPDGKVVDIDKKSGRPLQSHAKAPFMATFKVRKERVEINTDPNAVVDTSAEGEGGVRTEYDTWVQAIFKVGDDCRQDVLALQVIAMFKNSFTAVGLTLYLMPYRVIATGPGMGVIDVVPNATSRDEMGRAKINDLLAFFVARFGSEDTVAFQKARLNFIQSMAAYSVACYILQIKDRHNGNIMIDGELTCCKGVKFEPNSFKLNKEMVTVMGGRNSEGFALFTRLTIKAFLAVRPHAEQIIDTIQLMLGSGLPSFKGDPTIRRLRDRFALHLNERGAADWMASIVRNAYENMRSTLYDEFQRLQNAMRAIMLQRSAHSPQKSYVSEAITEVARQLGGPTSTQVAYDAFITLVYHRTLVSMVVQLSWRVMHPVIIPINNPAAKYEQIVATAKSLCIATELCHISRERICLAIPATWDGIEAARELKARFGIRSCMRFVYTTTQAVACGVAGLEWIAPPVSAIKKWHDLHDDSPFYDSEQLECHPGIIFRESRLEWNATALAGISHICLPTSLVEVLEATSGTVNNELDQVRVMSLARIYSPDFYANRENFELAMRQEELTEQGNLLQELLQQSVRDDMGLRALIEREVAADEEFKKIEHMVYR</sequence>
<dbReference type="GO" id="GO:0048015">
    <property type="term" value="P:phosphatidylinositol-mediated signaling"/>
    <property type="evidence" value="ECO:0007669"/>
    <property type="project" value="TreeGrafter"/>
</dbReference>
<dbReference type="PROSITE" id="PS51545">
    <property type="entry name" value="PIK_HELICAL"/>
    <property type="match status" value="1"/>
</dbReference>
<dbReference type="Pfam" id="PF00613">
    <property type="entry name" value="PI3Ka"/>
    <property type="match status" value="1"/>
</dbReference>
<keyword evidence="12" id="KW-1185">Reference proteome</keyword>
<dbReference type="STRING" id="1109443.G4TAX2"/>
<dbReference type="eggNOG" id="KOG2772">
    <property type="taxonomic scope" value="Eukaryota"/>
</dbReference>
<organism evidence="11 12">
    <name type="scientific">Serendipita indica (strain DSM 11827)</name>
    <name type="common">Root endophyte fungus</name>
    <name type="synonym">Piriformospora indica</name>
    <dbReference type="NCBI Taxonomy" id="1109443"/>
    <lineage>
        <taxon>Eukaryota</taxon>
        <taxon>Fungi</taxon>
        <taxon>Dikarya</taxon>
        <taxon>Basidiomycota</taxon>
        <taxon>Agaricomycotina</taxon>
        <taxon>Agaricomycetes</taxon>
        <taxon>Sebacinales</taxon>
        <taxon>Serendipitaceae</taxon>
        <taxon>Serendipita</taxon>
    </lineage>
</organism>
<keyword evidence="5" id="KW-0547">Nucleotide-binding</keyword>
<dbReference type="InterPro" id="IPR015433">
    <property type="entry name" value="PI3/4_kinase"/>
</dbReference>
<dbReference type="PANTHER" id="PTHR10048">
    <property type="entry name" value="PHOSPHATIDYLINOSITOL KINASE"/>
    <property type="match status" value="1"/>
</dbReference>
<evidence type="ECO:0000256" key="8">
    <source>
        <dbReference type="ARBA" id="ARBA00023270"/>
    </source>
</evidence>
<dbReference type="Pfam" id="PF00454">
    <property type="entry name" value="PI3_PI4_kinase"/>
    <property type="match status" value="1"/>
</dbReference>
<evidence type="ECO:0000259" key="9">
    <source>
        <dbReference type="PROSITE" id="PS50290"/>
    </source>
</evidence>
<dbReference type="PANTHER" id="PTHR10048:SF15">
    <property type="entry name" value="PHOSPHATIDYLINOSITOL 4-KINASE ALPHA"/>
    <property type="match status" value="1"/>
</dbReference>
<keyword evidence="7" id="KW-0067">ATP-binding</keyword>
<dbReference type="Gene3D" id="3.20.20.70">
    <property type="entry name" value="Aldolase class I"/>
    <property type="match status" value="1"/>
</dbReference>
<dbReference type="Pfam" id="PF00923">
    <property type="entry name" value="TAL_FSA"/>
    <property type="match status" value="1"/>
</dbReference>
<dbReference type="EMBL" id="CAFZ01000033">
    <property type="protein sequence ID" value="CCA68456.1"/>
    <property type="molecule type" value="Genomic_DNA"/>
</dbReference>
<protein>
    <recommendedName>
        <fullName evidence="3">1-phosphatidylinositol 4-kinase</fullName>
        <ecNumber evidence="3">2.7.1.67</ecNumber>
    </recommendedName>
</protein>
<evidence type="ECO:0000259" key="10">
    <source>
        <dbReference type="PROSITE" id="PS51545"/>
    </source>
</evidence>
<dbReference type="SMART" id="SM00145">
    <property type="entry name" value="PI3Ka"/>
    <property type="match status" value="1"/>
</dbReference>
<dbReference type="InterPro" id="IPR016024">
    <property type="entry name" value="ARM-type_fold"/>
</dbReference>
<dbReference type="OrthoDB" id="10264149at2759"/>
<dbReference type="Proteomes" id="UP000007148">
    <property type="component" value="Unassembled WGS sequence"/>
</dbReference>
<comment type="caution">
    <text evidence="11">The sequence shown here is derived from an EMBL/GenBank/DDBJ whole genome shotgun (WGS) entry which is preliminary data.</text>
</comment>
<dbReference type="Pfam" id="PF19274">
    <property type="entry name" value="PI4K_N"/>
    <property type="match status" value="3"/>
</dbReference>
<dbReference type="EC" id="2.7.1.67" evidence="3"/>
<keyword evidence="8" id="KW-0704">Schiff base</keyword>
<proteinExistence type="inferred from homology"/>
<dbReference type="FunCoup" id="G4TAX2">
    <property type="interactions" value="215"/>
</dbReference>
<keyword evidence="4" id="KW-0808">Transferase</keyword>
<dbReference type="GO" id="GO:0004430">
    <property type="term" value="F:1-phosphatidylinositol 4-kinase activity"/>
    <property type="evidence" value="ECO:0007669"/>
    <property type="project" value="UniProtKB-EC"/>
</dbReference>
<dbReference type="InterPro" id="IPR018936">
    <property type="entry name" value="PI3/4_kinase_CS"/>
</dbReference>
<dbReference type="Gene3D" id="3.30.1010.10">
    <property type="entry name" value="Phosphatidylinositol 3-kinase Catalytic Subunit, Chain A, domain 4"/>
    <property type="match status" value="1"/>
</dbReference>
<evidence type="ECO:0000313" key="12">
    <source>
        <dbReference type="Proteomes" id="UP000007148"/>
    </source>
</evidence>
<evidence type="ECO:0000256" key="1">
    <source>
        <dbReference type="ARBA" id="ARBA00001686"/>
    </source>
</evidence>
<dbReference type="eggNOG" id="KOG0902">
    <property type="taxonomic scope" value="Eukaryota"/>
</dbReference>
<dbReference type="Gene3D" id="1.10.1070.11">
    <property type="entry name" value="Phosphatidylinositol 3-/4-kinase, catalytic domain"/>
    <property type="match status" value="1"/>
</dbReference>
<dbReference type="InterPro" id="IPR011009">
    <property type="entry name" value="Kinase-like_dom_sf"/>
</dbReference>
<dbReference type="InterPro" id="IPR045495">
    <property type="entry name" value="PI4K_N"/>
</dbReference>
<dbReference type="HOGENOM" id="CLU_000893_0_0_1"/>
<dbReference type="PROSITE" id="PS00915">
    <property type="entry name" value="PI3_4_KINASE_1"/>
    <property type="match status" value="1"/>
</dbReference>
<dbReference type="GO" id="GO:0046854">
    <property type="term" value="P:phosphatidylinositol phosphate biosynthetic process"/>
    <property type="evidence" value="ECO:0007669"/>
    <property type="project" value="InterPro"/>
</dbReference>
<dbReference type="CDD" id="cd05167">
    <property type="entry name" value="PI4Kc_III_alpha"/>
    <property type="match status" value="1"/>
</dbReference>